<protein>
    <submittedName>
        <fullName evidence="12">General substrate transporter</fullName>
    </submittedName>
</protein>
<dbReference type="Pfam" id="PF00083">
    <property type="entry name" value="Sugar_tr"/>
    <property type="match status" value="1"/>
</dbReference>
<comment type="catalytic activity">
    <reaction evidence="7">
        <text>myo-inositol(out) + H(+)(out) = myo-inositol(in) + H(+)(in)</text>
        <dbReference type="Rhea" id="RHEA:60364"/>
        <dbReference type="ChEBI" id="CHEBI:15378"/>
        <dbReference type="ChEBI" id="CHEBI:17268"/>
    </reaction>
</comment>
<dbReference type="EMBL" id="KZ819288">
    <property type="protein sequence ID" value="PWN99538.1"/>
    <property type="molecule type" value="Genomic_DNA"/>
</dbReference>
<comment type="similarity">
    <text evidence="2 8">Belongs to the major facilitator superfamily. Sugar transporter (TC 2.A.1.1) family.</text>
</comment>
<dbReference type="PROSITE" id="PS00216">
    <property type="entry name" value="SUGAR_TRANSPORT_1"/>
    <property type="match status" value="1"/>
</dbReference>
<dbReference type="GO" id="GO:0016020">
    <property type="term" value="C:membrane"/>
    <property type="evidence" value="ECO:0007669"/>
    <property type="project" value="UniProtKB-SubCell"/>
</dbReference>
<organism evidence="12 13">
    <name type="scientific">Tilletiopsis washingtonensis</name>
    <dbReference type="NCBI Taxonomy" id="58919"/>
    <lineage>
        <taxon>Eukaryota</taxon>
        <taxon>Fungi</taxon>
        <taxon>Dikarya</taxon>
        <taxon>Basidiomycota</taxon>
        <taxon>Ustilaginomycotina</taxon>
        <taxon>Exobasidiomycetes</taxon>
        <taxon>Entylomatales</taxon>
        <taxon>Entylomatales incertae sedis</taxon>
        <taxon>Tilletiopsis</taxon>
    </lineage>
</organism>
<dbReference type="InterPro" id="IPR005828">
    <property type="entry name" value="MFS_sugar_transport-like"/>
</dbReference>
<dbReference type="PANTHER" id="PTHR48022">
    <property type="entry name" value="PLASTIDIC GLUCOSE TRANSPORTER 4"/>
    <property type="match status" value="1"/>
</dbReference>
<dbReference type="Proteomes" id="UP000245946">
    <property type="component" value="Unassembled WGS sequence"/>
</dbReference>
<gene>
    <name evidence="12" type="ORF">FA09DRAFT_345551</name>
</gene>
<dbReference type="PRINTS" id="PR00171">
    <property type="entry name" value="SUGRTRNSPORT"/>
</dbReference>
<comment type="subcellular location">
    <subcellularLocation>
        <location evidence="1">Membrane</location>
        <topology evidence="1">Multi-pass membrane protein</topology>
    </subcellularLocation>
</comment>
<keyword evidence="6 10" id="KW-0472">Membrane</keyword>
<feature type="domain" description="Major facilitator superfamily (MFS) profile" evidence="11">
    <location>
        <begin position="26"/>
        <end position="484"/>
    </location>
</feature>
<feature type="transmembrane region" description="Helical" evidence="10">
    <location>
        <begin position="461"/>
        <end position="480"/>
    </location>
</feature>
<evidence type="ECO:0000259" key="11">
    <source>
        <dbReference type="PROSITE" id="PS50850"/>
    </source>
</evidence>
<evidence type="ECO:0000256" key="10">
    <source>
        <dbReference type="SAM" id="Phobius"/>
    </source>
</evidence>
<evidence type="ECO:0000313" key="13">
    <source>
        <dbReference type="Proteomes" id="UP000245946"/>
    </source>
</evidence>
<evidence type="ECO:0000256" key="6">
    <source>
        <dbReference type="ARBA" id="ARBA00023136"/>
    </source>
</evidence>
<dbReference type="PROSITE" id="PS00217">
    <property type="entry name" value="SUGAR_TRANSPORT_2"/>
    <property type="match status" value="1"/>
</dbReference>
<accession>A0A316ZET7</accession>
<evidence type="ECO:0000313" key="12">
    <source>
        <dbReference type="EMBL" id="PWN99538.1"/>
    </source>
</evidence>
<evidence type="ECO:0000256" key="9">
    <source>
        <dbReference type="SAM" id="MobiDB-lite"/>
    </source>
</evidence>
<dbReference type="RefSeq" id="XP_025599817.1">
    <property type="nucleotide sequence ID" value="XM_025744699.1"/>
</dbReference>
<evidence type="ECO:0000256" key="1">
    <source>
        <dbReference type="ARBA" id="ARBA00004141"/>
    </source>
</evidence>
<dbReference type="InterPro" id="IPR005829">
    <property type="entry name" value="Sugar_transporter_CS"/>
</dbReference>
<dbReference type="PROSITE" id="PS50850">
    <property type="entry name" value="MFS"/>
    <property type="match status" value="1"/>
</dbReference>
<dbReference type="STRING" id="58919.A0A316ZET7"/>
<keyword evidence="3 8" id="KW-0813">Transport</keyword>
<keyword evidence="13" id="KW-1185">Reference proteome</keyword>
<feature type="transmembrane region" description="Helical" evidence="10">
    <location>
        <begin position="389"/>
        <end position="408"/>
    </location>
</feature>
<dbReference type="OrthoDB" id="508119at2759"/>
<dbReference type="InterPro" id="IPR050360">
    <property type="entry name" value="MFS_Sugar_Transporters"/>
</dbReference>
<evidence type="ECO:0000256" key="7">
    <source>
        <dbReference type="ARBA" id="ARBA00049119"/>
    </source>
</evidence>
<evidence type="ECO:0000256" key="2">
    <source>
        <dbReference type="ARBA" id="ARBA00010992"/>
    </source>
</evidence>
<keyword evidence="5 10" id="KW-1133">Transmembrane helix</keyword>
<feature type="region of interest" description="Disordered" evidence="9">
    <location>
        <begin position="524"/>
        <end position="556"/>
    </location>
</feature>
<dbReference type="SUPFAM" id="SSF103473">
    <property type="entry name" value="MFS general substrate transporter"/>
    <property type="match status" value="1"/>
</dbReference>
<dbReference type="AlphaFoldDB" id="A0A316ZET7"/>
<dbReference type="InterPro" id="IPR020846">
    <property type="entry name" value="MFS_dom"/>
</dbReference>
<evidence type="ECO:0000256" key="3">
    <source>
        <dbReference type="ARBA" id="ARBA00022448"/>
    </source>
</evidence>
<feature type="transmembrane region" description="Helical" evidence="10">
    <location>
        <begin position="351"/>
        <end position="369"/>
    </location>
</feature>
<evidence type="ECO:0000256" key="5">
    <source>
        <dbReference type="ARBA" id="ARBA00022989"/>
    </source>
</evidence>
<name>A0A316ZET7_9BASI</name>
<feature type="transmembrane region" description="Helical" evidence="10">
    <location>
        <begin position="190"/>
        <end position="210"/>
    </location>
</feature>
<dbReference type="InterPro" id="IPR036259">
    <property type="entry name" value="MFS_trans_sf"/>
</dbReference>
<feature type="transmembrane region" description="Helical" evidence="10">
    <location>
        <begin position="156"/>
        <end position="178"/>
    </location>
</feature>
<sequence length="556" mass="60330">MTKSTTPFAHFKETPSEALNWRLGLSVAVVGLVGAARGLDEGIISGMINLPSWKKSYGVHEGSDEEANIVSMVQIGCVLGSLLAFLVVDRWGRLRSMQISCAIWLLGNLLWTVSAANIPLIYVGRFISGIGIGAMPVYSPTYLVEIAPKTIRGAAVLVYSGSVYIGILLGYFTNYGVVRNVAATNMQWRIPLALNFIFAGLLFIGSFFCVESPRWLLKKGRTDEGTKALCWLRQMPADHPYLAQELSGVTDQIHEEREATAAGFMGAVKSLFCNGSNLFRLGLAIMIQVAGQFSGGGNMTIYAPRIIAFTLHGAKVETKLLSTAVFGIIKLISSIAAAVFLIDLLGRKRSVLTGLTMQAICSIILGVFIKKNVVDKTVTAANETAGDQAFARLALAAIYLSGVAWSLGVNAVQYVYGTEIFGMQCRALATSVVMAFHFLCQYGASRSFPPMMVAFNRWATFVFFFPLVCLLMIILVVVLLPETAGIALEDMDELFNGPWYKMGLTANKRVRALRAQKEELYAGGEGLNYRGESPQTPSDDGKDLDLAKPQTATRTA</sequence>
<feature type="transmembrane region" description="Helical" evidence="10">
    <location>
        <begin position="100"/>
        <end position="120"/>
    </location>
</feature>
<evidence type="ECO:0000256" key="4">
    <source>
        <dbReference type="ARBA" id="ARBA00022692"/>
    </source>
</evidence>
<dbReference type="NCBIfam" id="TIGR00879">
    <property type="entry name" value="SP"/>
    <property type="match status" value="1"/>
</dbReference>
<reference evidence="12 13" key="1">
    <citation type="journal article" date="2018" name="Mol. Biol. Evol.">
        <title>Broad Genomic Sampling Reveals a Smut Pathogenic Ancestry of the Fungal Clade Ustilaginomycotina.</title>
        <authorList>
            <person name="Kijpornyongpan T."/>
            <person name="Mondo S.J."/>
            <person name="Barry K."/>
            <person name="Sandor L."/>
            <person name="Lee J."/>
            <person name="Lipzen A."/>
            <person name="Pangilinan J."/>
            <person name="LaButti K."/>
            <person name="Hainaut M."/>
            <person name="Henrissat B."/>
            <person name="Grigoriev I.V."/>
            <person name="Spatafora J.W."/>
            <person name="Aime M.C."/>
        </authorList>
    </citation>
    <scope>NUCLEOTIDE SEQUENCE [LARGE SCALE GENOMIC DNA]</scope>
    <source>
        <strain evidence="12 13">MCA 4186</strain>
    </source>
</reference>
<dbReference type="GeneID" id="37272243"/>
<dbReference type="InterPro" id="IPR003663">
    <property type="entry name" value="Sugar/inositol_transpt"/>
</dbReference>
<dbReference type="PANTHER" id="PTHR48022:SF8">
    <property type="entry name" value="MAJOR FACILITATOR SUPERFAMILY (MFS) PROFILE DOMAIN-CONTAINING PROTEIN-RELATED"/>
    <property type="match status" value="1"/>
</dbReference>
<keyword evidence="4 10" id="KW-0812">Transmembrane</keyword>
<feature type="transmembrane region" description="Helical" evidence="10">
    <location>
        <begin position="69"/>
        <end position="88"/>
    </location>
</feature>
<dbReference type="GO" id="GO:0005351">
    <property type="term" value="F:carbohydrate:proton symporter activity"/>
    <property type="evidence" value="ECO:0007669"/>
    <property type="project" value="TreeGrafter"/>
</dbReference>
<proteinExistence type="inferred from homology"/>
<dbReference type="Gene3D" id="1.20.1250.20">
    <property type="entry name" value="MFS general substrate transporter like domains"/>
    <property type="match status" value="1"/>
</dbReference>
<feature type="transmembrane region" description="Helical" evidence="10">
    <location>
        <begin position="320"/>
        <end position="345"/>
    </location>
</feature>
<evidence type="ECO:0000256" key="8">
    <source>
        <dbReference type="RuleBase" id="RU003346"/>
    </source>
</evidence>
<feature type="transmembrane region" description="Helical" evidence="10">
    <location>
        <begin position="126"/>
        <end position="144"/>
    </location>
</feature>